<dbReference type="Proteomes" id="UP000198657">
    <property type="component" value="Unassembled WGS sequence"/>
</dbReference>
<dbReference type="GO" id="GO:0070063">
    <property type="term" value="F:RNA polymerase binding"/>
    <property type="evidence" value="ECO:0007669"/>
    <property type="project" value="InterPro"/>
</dbReference>
<keyword evidence="3" id="KW-1185">Reference proteome</keyword>
<evidence type="ECO:0000259" key="1">
    <source>
        <dbReference type="Pfam" id="PF01272"/>
    </source>
</evidence>
<dbReference type="InterPro" id="IPR023459">
    <property type="entry name" value="Tscrpt_elong_fac_GreA/B_fam"/>
</dbReference>
<dbReference type="Pfam" id="PF01272">
    <property type="entry name" value="GreA_GreB"/>
    <property type="match status" value="1"/>
</dbReference>
<protein>
    <submittedName>
        <fullName evidence="2">Regulator of nucleoside diphosphate kinase</fullName>
    </submittedName>
</protein>
<organism evidence="2 3">
    <name type="scientific">Flavobacterium sinopsychrotolerans</name>
    <dbReference type="NCBI Taxonomy" id="604089"/>
    <lineage>
        <taxon>Bacteria</taxon>
        <taxon>Pseudomonadati</taxon>
        <taxon>Bacteroidota</taxon>
        <taxon>Flavobacteriia</taxon>
        <taxon>Flavobacteriales</taxon>
        <taxon>Flavobacteriaceae</taxon>
        <taxon>Flavobacterium</taxon>
    </lineage>
</organism>
<name>A0A1H8IN67_9FLAO</name>
<evidence type="ECO:0000313" key="3">
    <source>
        <dbReference type="Proteomes" id="UP000198657"/>
    </source>
</evidence>
<feature type="domain" description="Transcription elongation factor GreA/GreB C-terminal" evidence="1">
    <location>
        <begin position="66"/>
        <end position="140"/>
    </location>
</feature>
<dbReference type="PANTHER" id="PTHR30437:SF5">
    <property type="entry name" value="REGULATOR OF NUCLEOSIDE DIPHOSPHATE KINASE"/>
    <property type="match status" value="1"/>
</dbReference>
<reference evidence="3" key="1">
    <citation type="submission" date="2016-10" db="EMBL/GenBank/DDBJ databases">
        <authorList>
            <person name="Varghese N."/>
            <person name="Submissions S."/>
        </authorList>
    </citation>
    <scope>NUCLEOTIDE SEQUENCE [LARGE SCALE GENOMIC DNA]</scope>
    <source>
        <strain evidence="3">CGMCC 1.8704</strain>
    </source>
</reference>
<proteinExistence type="predicted"/>
<dbReference type="AlphaFoldDB" id="A0A1H8IN67"/>
<dbReference type="EMBL" id="FODN01000001">
    <property type="protein sequence ID" value="SEN69751.1"/>
    <property type="molecule type" value="Genomic_DNA"/>
</dbReference>
<dbReference type="GO" id="GO:0006354">
    <property type="term" value="P:DNA-templated transcription elongation"/>
    <property type="evidence" value="ECO:0007669"/>
    <property type="project" value="TreeGrafter"/>
</dbReference>
<dbReference type="GO" id="GO:0032784">
    <property type="term" value="P:regulation of DNA-templated transcription elongation"/>
    <property type="evidence" value="ECO:0007669"/>
    <property type="project" value="InterPro"/>
</dbReference>
<dbReference type="SUPFAM" id="SSF54534">
    <property type="entry name" value="FKBP-like"/>
    <property type="match status" value="1"/>
</dbReference>
<dbReference type="GO" id="GO:0016301">
    <property type="term" value="F:kinase activity"/>
    <property type="evidence" value="ECO:0007669"/>
    <property type="project" value="UniProtKB-KW"/>
</dbReference>
<dbReference type="STRING" id="604089.SAMN04487942_0628"/>
<dbReference type="InterPro" id="IPR001437">
    <property type="entry name" value="Tscrpt_elong_fac_GreA/B_C"/>
</dbReference>
<gene>
    <name evidence="2" type="ORF">SAMN04487942_0628</name>
</gene>
<evidence type="ECO:0000313" key="2">
    <source>
        <dbReference type="EMBL" id="SEN69751.1"/>
    </source>
</evidence>
<accession>A0A1H8IN67</accession>
<sequence length="143" mass="16547">MFGSLAKCIKKIDFKSKKMSQNIILTTGIYDLIKDHIRRNKVTRKEEEILKLELKNAIQVTRVNLPEDVVSIDSRVTIKDLDTDQEEVYLFVAPDKAKQKNNTKSILTQMGLALVGYREGDLINWPFKDEVKQIEILKVQRLT</sequence>
<dbReference type="GO" id="GO:0003677">
    <property type="term" value="F:DNA binding"/>
    <property type="evidence" value="ECO:0007669"/>
    <property type="project" value="InterPro"/>
</dbReference>
<keyword evidence="2" id="KW-0418">Kinase</keyword>
<dbReference type="InterPro" id="IPR036953">
    <property type="entry name" value="GreA/GreB_C_sf"/>
</dbReference>
<dbReference type="PANTHER" id="PTHR30437">
    <property type="entry name" value="TRANSCRIPTION ELONGATION FACTOR GREA"/>
    <property type="match status" value="1"/>
</dbReference>
<keyword evidence="2" id="KW-0808">Transferase</keyword>
<dbReference type="Gene3D" id="3.10.50.30">
    <property type="entry name" value="Transcription elongation factor, GreA/GreB, C-terminal domain"/>
    <property type="match status" value="1"/>
</dbReference>